<reference evidence="1 2" key="7">
    <citation type="journal article" date="2000" name="Virology">
        <title>Characterization of a beta-1,3-glucanase encoded by chlorella virus PBCV-1.</title>
        <authorList>
            <person name="Sun L."/>
            <person name="Gurnon J.R."/>
            <person name="Adams B.J."/>
            <person name="Graves M.V."/>
            <person name="Van Etten J.L."/>
        </authorList>
    </citation>
    <scope>NUCLEOTIDE SEQUENCE [LARGE SCALE GENOMIC DNA]</scope>
</reference>
<accession>O41151</accession>
<reference evidence="1 2" key="6">
    <citation type="journal article" date="1999" name="Virology">
        <title>Chlorella virus PBCV-1 encodes a functional homospermidine synthase.</title>
        <authorList>
            <person name="Kaiser A."/>
            <person name="Vollmert M."/>
            <person name="Tholl D."/>
            <person name="Graves M.V."/>
            <person name="Gurnon J.R."/>
            <person name="Xing W."/>
            <person name="Lisec A.D."/>
            <person name="Nickerson K.W."/>
            <person name="Van Etten J.L."/>
        </authorList>
    </citation>
    <scope>NUCLEOTIDE SEQUENCE [LARGE SCALE GENOMIC DNA]</scope>
</reference>
<gene>
    <name evidence="1" type="primary">a669R</name>
</gene>
<dbReference type="PIR" id="T18171">
    <property type="entry name" value="T18171"/>
</dbReference>
<dbReference type="GeneID" id="918156"/>
<organismHost>
    <name type="scientific">Chlorella</name>
    <dbReference type="NCBI Taxonomy" id="3071"/>
</organismHost>
<evidence type="ECO:0000313" key="1">
    <source>
        <dbReference type="EMBL" id="AAC97046.1"/>
    </source>
</evidence>
<reference evidence="1 2" key="4">
    <citation type="journal article" date="1996" name="Virology">
        <title>Analysis of 76 kb of the chlorella virus PBCV-1 330-kb genome: map positions 182 to 258.</title>
        <authorList>
            <person name="Kutish G.F."/>
            <person name="Li Y."/>
            <person name="Lu Z."/>
            <person name="Furuta M."/>
            <person name="Rock D.L."/>
            <person name="Van Etten J.L."/>
        </authorList>
    </citation>
    <scope>NUCLEOTIDE SEQUENCE [LARGE SCALE GENOMIC DNA]</scope>
</reference>
<dbReference type="Proteomes" id="UP000000862">
    <property type="component" value="Segment"/>
</dbReference>
<keyword evidence="2" id="KW-1185">Reference proteome</keyword>
<reference evidence="1 2" key="3">
    <citation type="journal article" date="1996" name="Virology">
        <title>Analysis of 94 kb of the chlorella virus PBCV-1 330-kb genome: map positions 88 to 182.</title>
        <authorList>
            <person name="Lu Z."/>
            <person name="Li Y."/>
            <person name="Que Q."/>
            <person name="Kutish G.F."/>
            <person name="Rock D.L."/>
            <person name="Van Etten J.L."/>
        </authorList>
    </citation>
    <scope>NUCLEOTIDE SEQUENCE [LARGE SCALE GENOMIC DNA]</scope>
</reference>
<proteinExistence type="predicted"/>
<evidence type="ECO:0000313" key="2">
    <source>
        <dbReference type="Proteomes" id="UP000000862"/>
    </source>
</evidence>
<protein>
    <submittedName>
        <fullName evidence="1">Uncharacterized protein</fullName>
    </submittedName>
</protein>
<dbReference type="KEGG" id="vg:918156"/>
<reference evidence="1 2" key="5">
    <citation type="journal article" date="1997" name="Virology">
        <title>Analysis of 74 kb of DNA located at the right end of the 330-kb chlorella virus PBCV-1 genome.</title>
        <authorList>
            <person name="Li Y."/>
            <person name="Lu Z."/>
            <person name="Sun L."/>
            <person name="Ropp S."/>
            <person name="Kutish G.F."/>
            <person name="Rock D.L."/>
            <person name="Van Etten J.L."/>
        </authorList>
    </citation>
    <scope>NUCLEOTIDE SEQUENCE [LARGE SCALE GENOMIC DNA]</scope>
</reference>
<dbReference type="EMBL" id="JF411744">
    <property type="protein sequence ID" value="AAC97046.1"/>
    <property type="molecule type" value="Genomic_DNA"/>
</dbReference>
<dbReference type="RefSeq" id="NP_049025.1">
    <property type="nucleotide sequence ID" value="NC_000852.5"/>
</dbReference>
<reference evidence="1 2" key="2">
    <citation type="journal article" date="1995" name="Virology">
        <title>Analysis of 43 kb of the Chlorella virus PBCV-1 330-kb genome: map positions 45 to 88.</title>
        <authorList>
            <person name="Li Y."/>
            <person name="Lu Z."/>
            <person name="Burbank D.E."/>
            <person name="Kutish G.F."/>
            <person name="Rock D.L."/>
            <person name="Van Etten J.L."/>
        </authorList>
    </citation>
    <scope>NUCLEOTIDE SEQUENCE [LARGE SCALE GENOMIC DNA]</scope>
</reference>
<sequence>MVASICPVSTLMRVLFPAPFSPTTPILEFSDTWAFTLSKISFSVPGYLNPTPRSFMMARSFEVIPSRNPGSGNFHVVFVSVRA</sequence>
<reference evidence="1 2" key="8">
    <citation type="journal article" date="2010" name="J. Virol.">
        <title>Microarray analysis of Paramecium bursaria chlorella virus 1 transcription.</title>
        <authorList>
            <person name="Yanai-Balser G.M."/>
            <person name="Duncan G.A."/>
            <person name="Eudy J.D."/>
            <person name="Wang D."/>
            <person name="Li X."/>
            <person name="Agarkova I.V."/>
            <person name="Dunigan D.D."/>
            <person name="Van Etten J.L."/>
        </authorList>
    </citation>
    <scope>NUCLEOTIDE SEQUENCE [LARGE SCALE GENOMIC DNA]</scope>
</reference>
<name>O41151_PBCV1</name>
<organism evidence="1 2">
    <name type="scientific">Paramecium bursaria Chlorella virus 1</name>
    <name type="common">PBCV-1</name>
    <dbReference type="NCBI Taxonomy" id="10506"/>
    <lineage>
        <taxon>Viruses</taxon>
        <taxon>Varidnaviria</taxon>
        <taxon>Bamfordvirae</taxon>
        <taxon>Nucleocytoviricota</taxon>
        <taxon>Megaviricetes</taxon>
        <taxon>Algavirales</taxon>
        <taxon>Phycodnaviridae</taxon>
        <taxon>Chlorovirus</taxon>
        <taxon>Chlorovirus vanettense</taxon>
    </lineage>
</organism>
<reference evidence="1 2" key="1">
    <citation type="journal article" date="1995" name="Virology">
        <title>Analysis of 45 kb of DNA located at the left end of the chlorella virus PBCV-1 genome.</title>
        <authorList>
            <person name="Lu Z."/>
            <person name="Li Y."/>
            <person name="Zhang Y."/>
            <person name="Kutish G.F."/>
            <person name="Rock D.L."/>
            <person name="Van Etten J.L."/>
        </authorList>
    </citation>
    <scope>NUCLEOTIDE SEQUENCE [LARGE SCALE GENOMIC DNA]</scope>
</reference>